<sequence>MERSKIQMLYDATHALFSEQRLPSFQQIHYLKNLLDKIEAVDVGIDEFGLCDSPMSDETVDSSKGLLCGQGFSEITYIHIHECDNFSMGVFCLPAGKVFPLHDHPGMTVLSKLLYGSAYVKAYDWITLDCAGTQTIGLGGRVVDEVIKAPHEPSILFPRSGGNIHSFTALTPCAILDVLSPPYSEDFGRPSTYFSDIPIPSLNATDSLIRFILCATGAGYAILEEKPVPSDLFVQGAPYLGPSIVTVDEYNFGEIGFENYVLLKYLSSGLNVHFNVLG</sequence>
<dbReference type="Pfam" id="PF07847">
    <property type="entry name" value="PCO_ADO"/>
    <property type="match status" value="1"/>
</dbReference>
<evidence type="ECO:0000256" key="6">
    <source>
        <dbReference type="ARBA" id="ARBA00023004"/>
    </source>
</evidence>
<dbReference type="GO" id="GO:0070483">
    <property type="term" value="P:detection of hypoxia"/>
    <property type="evidence" value="ECO:0007669"/>
    <property type="project" value="UniProtKB-ARBA"/>
</dbReference>
<evidence type="ECO:0000256" key="4">
    <source>
        <dbReference type="ARBA" id="ARBA00022723"/>
    </source>
</evidence>
<dbReference type="GO" id="GO:0017172">
    <property type="term" value="F:cysteine dioxygenase activity"/>
    <property type="evidence" value="ECO:0007669"/>
    <property type="project" value="UniProtKB-EC"/>
</dbReference>
<comment type="similarity">
    <text evidence="2">Belongs to the cysteine dioxygenase family.</text>
</comment>
<comment type="cofactor">
    <cofactor evidence="1">
        <name>Fe(2+)</name>
        <dbReference type="ChEBI" id="CHEBI:29033"/>
    </cofactor>
</comment>
<evidence type="ECO:0000256" key="2">
    <source>
        <dbReference type="ARBA" id="ARBA00006622"/>
    </source>
</evidence>
<gene>
    <name evidence="8" type="ORF">AYBTSS11_LOCUS23742</name>
</gene>
<evidence type="ECO:0000313" key="8">
    <source>
        <dbReference type="EMBL" id="CAJ1971739.1"/>
    </source>
</evidence>
<dbReference type="EMBL" id="OY731405">
    <property type="protein sequence ID" value="CAJ1971739.1"/>
    <property type="molecule type" value="Genomic_DNA"/>
</dbReference>
<keyword evidence="6" id="KW-0408">Iron</keyword>
<evidence type="ECO:0000256" key="7">
    <source>
        <dbReference type="ARBA" id="ARBA00024284"/>
    </source>
</evidence>
<evidence type="ECO:0000256" key="3">
    <source>
        <dbReference type="ARBA" id="ARBA00013133"/>
    </source>
</evidence>
<dbReference type="InterPro" id="IPR012864">
    <property type="entry name" value="PCO/ADO"/>
</dbReference>
<dbReference type="Proteomes" id="UP001189624">
    <property type="component" value="Chromosome 8"/>
</dbReference>
<proteinExistence type="inferred from homology"/>
<dbReference type="EC" id="1.13.11.20" evidence="3"/>
<dbReference type="SUPFAM" id="SSF51182">
    <property type="entry name" value="RmlC-like cupins"/>
    <property type="match status" value="1"/>
</dbReference>
<evidence type="ECO:0000256" key="1">
    <source>
        <dbReference type="ARBA" id="ARBA00001954"/>
    </source>
</evidence>
<reference evidence="8" key="1">
    <citation type="submission" date="2023-10" db="EMBL/GenBank/DDBJ databases">
        <authorList>
            <person name="Domelevo Entfellner J.-B."/>
        </authorList>
    </citation>
    <scope>NUCLEOTIDE SEQUENCE</scope>
</reference>
<dbReference type="InterPro" id="IPR014710">
    <property type="entry name" value="RmlC-like_jellyroll"/>
</dbReference>
<evidence type="ECO:0000256" key="5">
    <source>
        <dbReference type="ARBA" id="ARBA00023002"/>
    </source>
</evidence>
<dbReference type="Gene3D" id="2.60.120.10">
    <property type="entry name" value="Jelly Rolls"/>
    <property type="match status" value="1"/>
</dbReference>
<protein>
    <recommendedName>
        <fullName evidence="3">cysteine dioxygenase</fullName>
        <ecNumber evidence="3">1.13.11.20</ecNumber>
    </recommendedName>
</protein>
<name>A0AA86VUK9_9FABA</name>
<dbReference type="PANTHER" id="PTHR22966">
    <property type="entry name" value="2-AMINOETHANETHIOL DIOXYGENASE"/>
    <property type="match status" value="1"/>
</dbReference>
<dbReference type="PANTHER" id="PTHR22966:SF52">
    <property type="entry name" value="CYSTEINE DIOXYGENASE"/>
    <property type="match status" value="1"/>
</dbReference>
<dbReference type="GO" id="GO:0046872">
    <property type="term" value="F:metal ion binding"/>
    <property type="evidence" value="ECO:0007669"/>
    <property type="project" value="UniProtKB-KW"/>
</dbReference>
<organism evidence="8 9">
    <name type="scientific">Sphenostylis stenocarpa</name>
    <dbReference type="NCBI Taxonomy" id="92480"/>
    <lineage>
        <taxon>Eukaryota</taxon>
        <taxon>Viridiplantae</taxon>
        <taxon>Streptophyta</taxon>
        <taxon>Embryophyta</taxon>
        <taxon>Tracheophyta</taxon>
        <taxon>Spermatophyta</taxon>
        <taxon>Magnoliopsida</taxon>
        <taxon>eudicotyledons</taxon>
        <taxon>Gunneridae</taxon>
        <taxon>Pentapetalae</taxon>
        <taxon>rosids</taxon>
        <taxon>fabids</taxon>
        <taxon>Fabales</taxon>
        <taxon>Fabaceae</taxon>
        <taxon>Papilionoideae</taxon>
        <taxon>50 kb inversion clade</taxon>
        <taxon>NPAAA clade</taxon>
        <taxon>indigoferoid/millettioid clade</taxon>
        <taxon>Phaseoleae</taxon>
        <taxon>Sphenostylis</taxon>
    </lineage>
</organism>
<dbReference type="InterPro" id="IPR011051">
    <property type="entry name" value="RmlC_Cupin_sf"/>
</dbReference>
<keyword evidence="5" id="KW-0560">Oxidoreductase</keyword>
<comment type="catalytic activity">
    <reaction evidence="7">
        <text>L-cysteine + O2 = 3-sulfino-L-alanine + H(+)</text>
        <dbReference type="Rhea" id="RHEA:20441"/>
        <dbReference type="ChEBI" id="CHEBI:15378"/>
        <dbReference type="ChEBI" id="CHEBI:15379"/>
        <dbReference type="ChEBI" id="CHEBI:35235"/>
        <dbReference type="ChEBI" id="CHEBI:61085"/>
        <dbReference type="EC" id="1.13.11.20"/>
    </reaction>
    <physiologicalReaction direction="left-to-right" evidence="7">
        <dbReference type="Rhea" id="RHEA:20442"/>
    </physiologicalReaction>
</comment>
<keyword evidence="4" id="KW-0479">Metal-binding</keyword>
<dbReference type="Gramene" id="rna-AYBTSS11_LOCUS23742">
    <property type="protein sequence ID" value="CAJ1971739.1"/>
    <property type="gene ID" value="gene-AYBTSS11_LOCUS23742"/>
</dbReference>
<evidence type="ECO:0000313" key="9">
    <source>
        <dbReference type="Proteomes" id="UP001189624"/>
    </source>
</evidence>
<keyword evidence="9" id="KW-1185">Reference proteome</keyword>
<accession>A0AA86VUK9</accession>
<dbReference type="CDD" id="cd20289">
    <property type="entry name" value="cupin_ADO"/>
    <property type="match status" value="1"/>
</dbReference>
<dbReference type="AlphaFoldDB" id="A0AA86VUK9"/>